<dbReference type="InterPro" id="IPR016032">
    <property type="entry name" value="Sig_transdc_resp-reg_C-effctor"/>
</dbReference>
<dbReference type="Gene3D" id="3.40.50.2300">
    <property type="match status" value="1"/>
</dbReference>
<organism evidence="3 4">
    <name type="scientific">Nocardioides deserti</name>
    <dbReference type="NCBI Taxonomy" id="1588644"/>
    <lineage>
        <taxon>Bacteria</taxon>
        <taxon>Bacillati</taxon>
        <taxon>Actinomycetota</taxon>
        <taxon>Actinomycetes</taxon>
        <taxon>Propionibacteriales</taxon>
        <taxon>Nocardioidaceae</taxon>
        <taxon>Nocardioides</taxon>
    </lineage>
</organism>
<dbReference type="Pfam" id="PF00196">
    <property type="entry name" value="GerE"/>
    <property type="match status" value="1"/>
</dbReference>
<dbReference type="SUPFAM" id="SSF46894">
    <property type="entry name" value="C-terminal effector domain of the bipartite response regulators"/>
    <property type="match status" value="1"/>
</dbReference>
<dbReference type="SMART" id="SM00421">
    <property type="entry name" value="HTH_LUXR"/>
    <property type="match status" value="1"/>
</dbReference>
<gene>
    <name evidence="3" type="ORF">H7344_01740</name>
</gene>
<feature type="domain" description="HTH luxR-type" evidence="2">
    <location>
        <begin position="185"/>
        <end position="250"/>
    </location>
</feature>
<name>A0ABR6U3R1_9ACTN</name>
<evidence type="ECO:0000313" key="3">
    <source>
        <dbReference type="EMBL" id="MBC2959015.1"/>
    </source>
</evidence>
<keyword evidence="4" id="KW-1185">Reference proteome</keyword>
<keyword evidence="1" id="KW-0238">DNA-binding</keyword>
<dbReference type="PROSITE" id="PS50043">
    <property type="entry name" value="HTH_LUXR_2"/>
    <property type="match status" value="1"/>
</dbReference>
<evidence type="ECO:0000259" key="2">
    <source>
        <dbReference type="PROSITE" id="PS50043"/>
    </source>
</evidence>
<dbReference type="EMBL" id="JACMYC010000001">
    <property type="protein sequence ID" value="MBC2959015.1"/>
    <property type="molecule type" value="Genomic_DNA"/>
</dbReference>
<evidence type="ECO:0000256" key="1">
    <source>
        <dbReference type="ARBA" id="ARBA00023125"/>
    </source>
</evidence>
<dbReference type="Proteomes" id="UP000604001">
    <property type="component" value="Unassembled WGS sequence"/>
</dbReference>
<sequence>MTRTPDRALPLRHRSPPVSYVPRVGEDELVRRRLGHVRTVVLGRHVLLVHCLEVVLAQEGYEVRSVLFPSPADPLPSPSFVLQARARTALLVVDLDAELDEAVRLVSGLAAEGTDVVVLTGTRARARWGRCLRHGAGAVIGMDEPLARVLDALALLSRGLPAIDRSTRDELVALAATHEHSLHGGRARLRLLTHRERTVLALLCEGLTVGEISRREVVAEGTVRTQVKSILAKLQVSSQLAAVALAKRAGG</sequence>
<reference evidence="3 4" key="1">
    <citation type="submission" date="2020-08" db="EMBL/GenBank/DDBJ databases">
        <title>novel species in genus Nocardioides.</title>
        <authorList>
            <person name="Zhang G."/>
        </authorList>
    </citation>
    <scope>NUCLEOTIDE SEQUENCE [LARGE SCALE GENOMIC DNA]</scope>
    <source>
        <strain evidence="3 4">SC8A-24</strain>
    </source>
</reference>
<dbReference type="PANTHER" id="PTHR43214">
    <property type="entry name" value="TWO-COMPONENT RESPONSE REGULATOR"/>
    <property type="match status" value="1"/>
</dbReference>
<dbReference type="InterPro" id="IPR000792">
    <property type="entry name" value="Tscrpt_reg_LuxR_C"/>
</dbReference>
<dbReference type="InterPro" id="IPR039420">
    <property type="entry name" value="WalR-like"/>
</dbReference>
<protein>
    <submittedName>
        <fullName evidence="3">Response regulator transcription factor</fullName>
    </submittedName>
</protein>
<accession>A0ABR6U3R1</accession>
<proteinExistence type="predicted"/>
<dbReference type="CDD" id="cd06170">
    <property type="entry name" value="LuxR_C_like"/>
    <property type="match status" value="1"/>
</dbReference>
<evidence type="ECO:0000313" key="4">
    <source>
        <dbReference type="Proteomes" id="UP000604001"/>
    </source>
</evidence>
<dbReference type="PRINTS" id="PR00038">
    <property type="entry name" value="HTHLUXR"/>
</dbReference>
<comment type="caution">
    <text evidence="3">The sequence shown here is derived from an EMBL/GenBank/DDBJ whole genome shotgun (WGS) entry which is preliminary data.</text>
</comment>
<dbReference type="RefSeq" id="WP_186344283.1">
    <property type="nucleotide sequence ID" value="NZ_BMMR01000001.1"/>
</dbReference>